<reference evidence="2" key="1">
    <citation type="submission" date="2016-10" db="EMBL/GenBank/DDBJ databases">
        <authorList>
            <person name="Varghese N."/>
            <person name="Submissions S."/>
        </authorList>
    </citation>
    <scope>NUCLEOTIDE SEQUENCE [LARGE SCALE GENOMIC DNA]</scope>
    <source>
        <strain evidence="2">DSM 22002</strain>
    </source>
</reference>
<gene>
    <name evidence="1" type="ORF">SAMN04489720_1392</name>
</gene>
<dbReference type="InterPro" id="IPR019587">
    <property type="entry name" value="Polyketide_cyclase/dehydratase"/>
</dbReference>
<accession>A0A1G8CS61</accession>
<proteinExistence type="predicted"/>
<dbReference type="Pfam" id="PF10604">
    <property type="entry name" value="Polyketide_cyc2"/>
    <property type="match status" value="1"/>
</dbReference>
<organism evidence="1 2">
    <name type="scientific">Agrococcus jejuensis</name>
    <dbReference type="NCBI Taxonomy" id="399736"/>
    <lineage>
        <taxon>Bacteria</taxon>
        <taxon>Bacillati</taxon>
        <taxon>Actinomycetota</taxon>
        <taxon>Actinomycetes</taxon>
        <taxon>Micrococcales</taxon>
        <taxon>Microbacteriaceae</taxon>
        <taxon>Agrococcus</taxon>
    </lineage>
</organism>
<evidence type="ECO:0000313" key="1">
    <source>
        <dbReference type="EMBL" id="SDH48282.1"/>
    </source>
</evidence>
<evidence type="ECO:0000313" key="2">
    <source>
        <dbReference type="Proteomes" id="UP000198822"/>
    </source>
</evidence>
<dbReference type="STRING" id="399736.SAMN04489720_1392"/>
<protein>
    <submittedName>
        <fullName evidence="1">Polyketide cyclase / dehydrase and lipid transport</fullName>
    </submittedName>
</protein>
<name>A0A1G8CS61_9MICO</name>
<dbReference type="OrthoDB" id="4724764at2"/>
<dbReference type="Gene3D" id="3.30.530.20">
    <property type="match status" value="1"/>
</dbReference>
<keyword evidence="2" id="KW-1185">Reference proteome</keyword>
<dbReference type="Proteomes" id="UP000198822">
    <property type="component" value="Chromosome I"/>
</dbReference>
<dbReference type="SUPFAM" id="SSF55961">
    <property type="entry name" value="Bet v1-like"/>
    <property type="match status" value="1"/>
</dbReference>
<dbReference type="EMBL" id="LT629695">
    <property type="protein sequence ID" value="SDH48282.1"/>
    <property type="molecule type" value="Genomic_DNA"/>
</dbReference>
<dbReference type="InterPro" id="IPR023393">
    <property type="entry name" value="START-like_dom_sf"/>
</dbReference>
<dbReference type="RefSeq" id="WP_092503653.1">
    <property type="nucleotide sequence ID" value="NZ_LT629695.1"/>
</dbReference>
<sequence length="163" mass="17704">MERSIVVAAPIDVAFDRVLGDGLTGFFDRGHRMLPAIVGALDLVGSGRWGTTVGRSRRIALADETSMVETLREVDAPRRAAYTMSDLTGPFALLFRGVLGEWTFAPATGGTLVTWRWRLQPRNPIGTLVTPLIASMWQGYAAKALERIQQTLGAPDPTTDAVH</sequence>
<dbReference type="AlphaFoldDB" id="A0A1G8CS61"/>